<feature type="compositionally biased region" description="Polar residues" evidence="1">
    <location>
        <begin position="1"/>
        <end position="11"/>
    </location>
</feature>
<feature type="region of interest" description="Disordered" evidence="1">
    <location>
        <begin position="1"/>
        <end position="20"/>
    </location>
</feature>
<evidence type="ECO:0000313" key="3">
    <source>
        <dbReference type="Proteomes" id="UP001151760"/>
    </source>
</evidence>
<comment type="caution">
    <text evidence="2">The sequence shown here is derived from an EMBL/GenBank/DDBJ whole genome shotgun (WGS) entry which is preliminary data.</text>
</comment>
<sequence>MATAYSGNKQTSSKDIKDVDAASKALPRQAIVAFIRHYAIEFCGQQETKIHVVKEYKLTDTSPLINLPPEVGSACISPDPNKHRKISYIPVTPGKRQLQPPTMATMEKGVTIQTSAQAPGKKTKDSGT</sequence>
<dbReference type="EMBL" id="BQNB010010870">
    <property type="protein sequence ID" value="GJS83014.1"/>
    <property type="molecule type" value="Genomic_DNA"/>
</dbReference>
<reference evidence="2" key="1">
    <citation type="journal article" date="2022" name="Int. J. Mol. Sci.">
        <title>Draft Genome of Tanacetum Coccineum: Genomic Comparison of Closely Related Tanacetum-Family Plants.</title>
        <authorList>
            <person name="Yamashiro T."/>
            <person name="Shiraishi A."/>
            <person name="Nakayama K."/>
            <person name="Satake H."/>
        </authorList>
    </citation>
    <scope>NUCLEOTIDE SEQUENCE</scope>
</reference>
<reference evidence="2" key="2">
    <citation type="submission" date="2022-01" db="EMBL/GenBank/DDBJ databases">
        <authorList>
            <person name="Yamashiro T."/>
            <person name="Shiraishi A."/>
            <person name="Satake H."/>
            <person name="Nakayama K."/>
        </authorList>
    </citation>
    <scope>NUCLEOTIDE SEQUENCE</scope>
</reference>
<protein>
    <submittedName>
        <fullName evidence="2">Uncharacterized protein</fullName>
    </submittedName>
</protein>
<evidence type="ECO:0000256" key="1">
    <source>
        <dbReference type="SAM" id="MobiDB-lite"/>
    </source>
</evidence>
<accession>A0ABQ4YYR2</accession>
<organism evidence="2 3">
    <name type="scientific">Tanacetum coccineum</name>
    <dbReference type="NCBI Taxonomy" id="301880"/>
    <lineage>
        <taxon>Eukaryota</taxon>
        <taxon>Viridiplantae</taxon>
        <taxon>Streptophyta</taxon>
        <taxon>Embryophyta</taxon>
        <taxon>Tracheophyta</taxon>
        <taxon>Spermatophyta</taxon>
        <taxon>Magnoliopsida</taxon>
        <taxon>eudicotyledons</taxon>
        <taxon>Gunneridae</taxon>
        <taxon>Pentapetalae</taxon>
        <taxon>asterids</taxon>
        <taxon>campanulids</taxon>
        <taxon>Asterales</taxon>
        <taxon>Asteraceae</taxon>
        <taxon>Asteroideae</taxon>
        <taxon>Anthemideae</taxon>
        <taxon>Anthemidinae</taxon>
        <taxon>Tanacetum</taxon>
    </lineage>
</organism>
<dbReference type="Proteomes" id="UP001151760">
    <property type="component" value="Unassembled WGS sequence"/>
</dbReference>
<gene>
    <name evidence="2" type="ORF">Tco_0749555</name>
</gene>
<keyword evidence="3" id="KW-1185">Reference proteome</keyword>
<name>A0ABQ4YYR2_9ASTR</name>
<evidence type="ECO:0000313" key="2">
    <source>
        <dbReference type="EMBL" id="GJS83014.1"/>
    </source>
</evidence>
<proteinExistence type="predicted"/>